<name>A0ABU1S0B3_9FLAO</name>
<dbReference type="EMBL" id="JAVDTX010000002">
    <property type="protein sequence ID" value="MDR6844478.1"/>
    <property type="molecule type" value="Genomic_DNA"/>
</dbReference>
<keyword evidence="2" id="KW-1185">Reference proteome</keyword>
<sequence length="168" mass="19354">MSKITKQIAELTAKKLVKPKKEKIDIQKKELKEEVEKLLLKQIPTDVLTFYKKYPNYTDTSASVEISGNGWNFQRVLLNKELPSPNKNKHQLLPDVENASILLKLFNEIKDAEKSVEKLEADLSITIFALRTYKSVEENFPEAFDLLPKIVNNSLQINLSDIRNRVNN</sequence>
<dbReference type="Proteomes" id="UP001261871">
    <property type="component" value="Unassembled WGS sequence"/>
</dbReference>
<gene>
    <name evidence="1" type="ORF">J2W95_001169</name>
</gene>
<evidence type="ECO:0000313" key="1">
    <source>
        <dbReference type="EMBL" id="MDR6844478.1"/>
    </source>
</evidence>
<protein>
    <submittedName>
        <fullName evidence="1">Uncharacterized protein</fullName>
    </submittedName>
</protein>
<dbReference type="RefSeq" id="WP_310004880.1">
    <property type="nucleotide sequence ID" value="NZ_JAVDTX010000002.1"/>
</dbReference>
<evidence type="ECO:0000313" key="2">
    <source>
        <dbReference type="Proteomes" id="UP001261871"/>
    </source>
</evidence>
<organism evidence="1 2">
    <name type="scientific">Flavobacterium granuli</name>
    <dbReference type="NCBI Taxonomy" id="280093"/>
    <lineage>
        <taxon>Bacteria</taxon>
        <taxon>Pseudomonadati</taxon>
        <taxon>Bacteroidota</taxon>
        <taxon>Flavobacteriia</taxon>
        <taxon>Flavobacteriales</taxon>
        <taxon>Flavobacteriaceae</taxon>
        <taxon>Flavobacterium</taxon>
    </lineage>
</organism>
<reference evidence="1 2" key="1">
    <citation type="submission" date="2023-07" db="EMBL/GenBank/DDBJ databases">
        <title>Sorghum-associated microbial communities from plants grown in Nebraska, USA.</title>
        <authorList>
            <person name="Schachtman D."/>
        </authorList>
    </citation>
    <scope>NUCLEOTIDE SEQUENCE [LARGE SCALE GENOMIC DNA]</scope>
    <source>
        <strain evidence="1 2">BE124</strain>
    </source>
</reference>
<comment type="caution">
    <text evidence="1">The sequence shown here is derived from an EMBL/GenBank/DDBJ whole genome shotgun (WGS) entry which is preliminary data.</text>
</comment>
<accession>A0ABU1S0B3</accession>
<proteinExistence type="predicted"/>